<dbReference type="Proteomes" id="UP000182800">
    <property type="component" value="Unassembled WGS sequence"/>
</dbReference>
<comment type="subcellular location">
    <subcellularLocation>
        <location evidence="1 4">Bacterial flagellum basal body</location>
    </subcellularLocation>
</comment>
<comment type="subunit">
    <text evidence="4">The basal body constitutes a major portion of the flagellar organelle and consists of five rings (E,L,P,S, and M) mounted on a central rod. The rod consists of about 26 subunits of FlgG in the distal portion, and FlgB, FlgC and FlgF are thought to build up the proximal portion of the rod with about 6 subunits each.</text>
</comment>
<dbReference type="InterPro" id="IPR012836">
    <property type="entry name" value="FlgF"/>
</dbReference>
<evidence type="ECO:0000256" key="2">
    <source>
        <dbReference type="ARBA" id="ARBA00009677"/>
    </source>
</evidence>
<dbReference type="Proteomes" id="UP000050497">
    <property type="component" value="Unassembled WGS sequence"/>
</dbReference>
<evidence type="ECO:0000313" key="8">
    <source>
        <dbReference type="EMBL" id="KPQ09696.1"/>
    </source>
</evidence>
<evidence type="ECO:0000259" key="7">
    <source>
        <dbReference type="Pfam" id="PF22692"/>
    </source>
</evidence>
<dbReference type="NCBIfam" id="TIGR03506">
    <property type="entry name" value="FlgEFG_subfam"/>
    <property type="match status" value="1"/>
</dbReference>
<gene>
    <name evidence="8" type="primary">flgF-2</name>
    <name evidence="9" type="ORF">GA0071312_1190</name>
    <name evidence="8" type="ORF">HLUCCO17_13720</name>
</gene>
<dbReference type="EMBL" id="LJSX01000023">
    <property type="protein sequence ID" value="KPQ09696.1"/>
    <property type="molecule type" value="Genomic_DNA"/>
</dbReference>
<dbReference type="InterPro" id="IPR053967">
    <property type="entry name" value="LlgE_F_G-like_D1"/>
</dbReference>
<proteinExistence type="inferred from homology"/>
<accession>A0A0P7XQ73</accession>
<protein>
    <recommendedName>
        <fullName evidence="4">Flagellar basal-body rod protein FlgF</fullName>
    </recommendedName>
</protein>
<evidence type="ECO:0000256" key="1">
    <source>
        <dbReference type="ARBA" id="ARBA00004117"/>
    </source>
</evidence>
<dbReference type="NCBIfam" id="TIGR02490">
    <property type="entry name" value="flgF"/>
    <property type="match status" value="1"/>
</dbReference>
<feature type="domain" description="Flagellar hook protein FlgE/F/G-like D1" evidence="7">
    <location>
        <begin position="88"/>
        <end position="151"/>
    </location>
</feature>
<evidence type="ECO:0000256" key="3">
    <source>
        <dbReference type="ARBA" id="ARBA00023143"/>
    </source>
</evidence>
<dbReference type="PANTHER" id="PTHR30435:SF19">
    <property type="entry name" value="FLAGELLAR BASAL-BODY ROD PROTEIN FLGG"/>
    <property type="match status" value="1"/>
</dbReference>
<evidence type="ECO:0000313" key="11">
    <source>
        <dbReference type="Proteomes" id="UP000182800"/>
    </source>
</evidence>
<name>A0A0P7XQ73_9HYPH</name>
<evidence type="ECO:0000313" key="9">
    <source>
        <dbReference type="EMBL" id="SCC79831.1"/>
    </source>
</evidence>
<comment type="caution">
    <text evidence="8">The sequence shown here is derived from an EMBL/GenBank/DDBJ whole genome shotgun (WGS) entry which is preliminary data.</text>
</comment>
<keyword evidence="8" id="KW-0969">Cilium</keyword>
<dbReference type="OrthoDB" id="9804559at2"/>
<dbReference type="GO" id="GO:0071978">
    <property type="term" value="P:bacterial-type flagellum-dependent swarming motility"/>
    <property type="evidence" value="ECO:0007669"/>
    <property type="project" value="TreeGrafter"/>
</dbReference>
<reference evidence="9 11" key="2">
    <citation type="submission" date="2016-08" db="EMBL/GenBank/DDBJ databases">
        <authorList>
            <person name="Varghese N."/>
            <person name="Submissions Spin"/>
        </authorList>
    </citation>
    <scope>NUCLEOTIDE SEQUENCE [LARGE SCALE GENOMIC DNA]</scope>
    <source>
        <strain evidence="9 11">HL-109</strain>
    </source>
</reference>
<dbReference type="AlphaFoldDB" id="A0A0P7XQ73"/>
<sequence>MENSLLIGLSRQVALAREINVIANNVANVSTNGFKARSSVFEEYLMPNARAEEFPRADREFAYVIDADTPLDLSQGATEQTGNPLDVAIQGDGFLVVDTPQGERFTRNGAMQLDAQGRLVNSDGFLVLGDGGPIAVDPQATDLTISPDGVVASDAGQFGQLRLVRFDNPQGLSNAGANLFVTDEEPMPAMDTAALRSGMIERSNVNAVLEMTRMMDVSRAYTSISGMIQRMAETQRTAVQRLGEIA</sequence>
<dbReference type="InterPro" id="IPR010930">
    <property type="entry name" value="Flg_bb/hook_C_dom"/>
</dbReference>
<dbReference type="InterPro" id="IPR001444">
    <property type="entry name" value="Flag_bb_rod_N"/>
</dbReference>
<dbReference type="STRING" id="1653334.GA0071312_1190"/>
<keyword evidence="3 4" id="KW-0975">Bacterial flagellum</keyword>
<feature type="domain" description="Flagellar basal body rod protein N-terminal" evidence="5">
    <location>
        <begin position="5"/>
        <end position="35"/>
    </location>
</feature>
<feature type="domain" description="Flagellar basal-body/hook protein C-terminal" evidence="6">
    <location>
        <begin position="196"/>
        <end position="240"/>
    </location>
</feature>
<dbReference type="InterPro" id="IPR019776">
    <property type="entry name" value="Flagellar_basal_body_rod_CS"/>
</dbReference>
<keyword evidence="8" id="KW-0282">Flagellum</keyword>
<dbReference type="Pfam" id="PF06429">
    <property type="entry name" value="Flg_bbr_C"/>
    <property type="match status" value="1"/>
</dbReference>
<dbReference type="PROSITE" id="PS00588">
    <property type="entry name" value="FLAGELLA_BB_ROD"/>
    <property type="match status" value="1"/>
</dbReference>
<evidence type="ECO:0000259" key="5">
    <source>
        <dbReference type="Pfam" id="PF00460"/>
    </source>
</evidence>
<reference evidence="8 10" key="1">
    <citation type="submission" date="2015-09" db="EMBL/GenBank/DDBJ databases">
        <title>Identification and resolution of microdiversity through metagenomic sequencing of parallel consortia.</title>
        <authorList>
            <person name="Nelson W.C."/>
            <person name="Romine M.F."/>
            <person name="Lindemann S.R."/>
        </authorList>
    </citation>
    <scope>NUCLEOTIDE SEQUENCE [LARGE SCALE GENOMIC DNA]</scope>
    <source>
        <strain evidence="8">HL-109</strain>
    </source>
</reference>
<dbReference type="PATRIC" id="fig|1653334.4.peg.495"/>
<dbReference type="RefSeq" id="WP_074443967.1">
    <property type="nucleotide sequence ID" value="NZ_FMBM01000001.1"/>
</dbReference>
<comment type="similarity">
    <text evidence="2 4">Belongs to the flagella basal body rod proteins family.</text>
</comment>
<dbReference type="Pfam" id="PF00460">
    <property type="entry name" value="Flg_bb_rod"/>
    <property type="match status" value="1"/>
</dbReference>
<keyword evidence="8" id="KW-0966">Cell projection</keyword>
<evidence type="ECO:0000313" key="10">
    <source>
        <dbReference type="Proteomes" id="UP000050497"/>
    </source>
</evidence>
<dbReference type="EMBL" id="FMBM01000001">
    <property type="protein sequence ID" value="SCC79831.1"/>
    <property type="molecule type" value="Genomic_DNA"/>
</dbReference>
<dbReference type="InterPro" id="IPR020013">
    <property type="entry name" value="Flagellar_FlgE/F/G"/>
</dbReference>
<dbReference type="NCBIfam" id="NF009331">
    <property type="entry name" value="PRK12689.1"/>
    <property type="match status" value="1"/>
</dbReference>
<dbReference type="InterPro" id="IPR037925">
    <property type="entry name" value="FlgE/F/G-like"/>
</dbReference>
<dbReference type="PANTHER" id="PTHR30435">
    <property type="entry name" value="FLAGELLAR PROTEIN"/>
    <property type="match status" value="1"/>
</dbReference>
<organism evidence="8 10">
    <name type="scientific">Saliniramus fredricksonii</name>
    <dbReference type="NCBI Taxonomy" id="1653334"/>
    <lineage>
        <taxon>Bacteria</taxon>
        <taxon>Pseudomonadati</taxon>
        <taxon>Pseudomonadota</taxon>
        <taxon>Alphaproteobacteria</taxon>
        <taxon>Hyphomicrobiales</taxon>
        <taxon>Salinarimonadaceae</taxon>
        <taxon>Saliniramus</taxon>
    </lineage>
</organism>
<dbReference type="SUPFAM" id="SSF117143">
    <property type="entry name" value="Flagellar hook protein flgE"/>
    <property type="match status" value="1"/>
</dbReference>
<dbReference type="GO" id="GO:0030694">
    <property type="term" value="C:bacterial-type flagellum basal body, rod"/>
    <property type="evidence" value="ECO:0007669"/>
    <property type="project" value="UniProtKB-UniRule"/>
</dbReference>
<evidence type="ECO:0000256" key="4">
    <source>
        <dbReference type="RuleBase" id="RU362116"/>
    </source>
</evidence>
<keyword evidence="11" id="KW-1185">Reference proteome</keyword>
<evidence type="ECO:0000259" key="6">
    <source>
        <dbReference type="Pfam" id="PF06429"/>
    </source>
</evidence>
<dbReference type="Pfam" id="PF22692">
    <property type="entry name" value="LlgE_F_G_D1"/>
    <property type="match status" value="1"/>
</dbReference>